<evidence type="ECO:0000313" key="2">
    <source>
        <dbReference type="Proteomes" id="UP000036681"/>
    </source>
</evidence>
<feature type="domain" description="ShKT" evidence="1">
    <location>
        <begin position="107"/>
        <end position="141"/>
    </location>
</feature>
<proteinExistence type="predicted"/>
<dbReference type="WBParaSite" id="ALUE_0000999301-mRNA-1">
    <property type="protein sequence ID" value="ALUE_0000999301-mRNA-1"/>
    <property type="gene ID" value="ALUE_0000999301"/>
</dbReference>
<dbReference type="InterPro" id="IPR003582">
    <property type="entry name" value="ShKT_dom"/>
</dbReference>
<keyword evidence="2" id="KW-1185">Reference proteome</keyword>
<protein>
    <submittedName>
        <fullName evidence="3">ShKT domain-containing protein</fullName>
    </submittedName>
</protein>
<organism evidence="2 3">
    <name type="scientific">Ascaris lumbricoides</name>
    <name type="common">Giant roundworm</name>
    <dbReference type="NCBI Taxonomy" id="6252"/>
    <lineage>
        <taxon>Eukaryota</taxon>
        <taxon>Metazoa</taxon>
        <taxon>Ecdysozoa</taxon>
        <taxon>Nematoda</taxon>
        <taxon>Chromadorea</taxon>
        <taxon>Rhabditida</taxon>
        <taxon>Spirurina</taxon>
        <taxon>Ascaridomorpha</taxon>
        <taxon>Ascaridoidea</taxon>
        <taxon>Ascarididae</taxon>
        <taxon>Ascaris</taxon>
    </lineage>
</organism>
<evidence type="ECO:0000259" key="1">
    <source>
        <dbReference type="Pfam" id="PF01549"/>
    </source>
</evidence>
<accession>A0A0M3I177</accession>
<dbReference type="Pfam" id="PF01549">
    <property type="entry name" value="ShK"/>
    <property type="match status" value="1"/>
</dbReference>
<dbReference type="Proteomes" id="UP000036681">
    <property type="component" value="Unplaced"/>
</dbReference>
<sequence length="381" mass="40175">MALLRLVPRAYSTVLLHSVICFAQINPIVPVNQPYSSYYRYGLGSGIGYGSSDPIYGASLYGGPYGIGYDWPIRGYSNYWQPLIGYPPVGLPSSELLGNGPLLTPDDCQDQSAQCALWASTGQCASNAAYMHRVCPQSCGIPCLSSAAGNYGTLTSGYGLASSYDPYGTMSKYGVGLGSSLFGPTAYSLGTGYGIDSITNPLYRTDGGYGLEGLAGSGYGLDSALGSFDLGLSGLGPLYGLNYGSRSGFNNYGLGMMDGLANNYGIDSGYGGDSTAALLSQYAMLSGSPPGLGSVLSPLYGHSSPYGIGFGSTLNPYELWNGYGSYGNDYNRGMGVYQSGIYPYSQKEKKSPSVRSSGREAKRTFTRLFGVREHFMLGTHD</sequence>
<evidence type="ECO:0000313" key="3">
    <source>
        <dbReference type="WBParaSite" id="ALUE_0000999301-mRNA-1"/>
    </source>
</evidence>
<dbReference type="AlphaFoldDB" id="A0A0M3I177"/>
<name>A0A0M3I177_ASCLU</name>
<reference evidence="3" key="1">
    <citation type="submission" date="2017-02" db="UniProtKB">
        <authorList>
            <consortium name="WormBaseParasite"/>
        </authorList>
    </citation>
    <scope>IDENTIFICATION</scope>
</reference>